<sequence length="60" mass="6896">MFPFNWLLRAVGWARNPPSAKRVILVLSVIAAALALGIYEYFFGWPEALTVENFRGRGWR</sequence>
<evidence type="ECO:0000313" key="2">
    <source>
        <dbReference type="EMBL" id="GAA5069821.1"/>
    </source>
</evidence>
<protein>
    <submittedName>
        <fullName evidence="2">Uncharacterized protein</fullName>
    </submittedName>
</protein>
<gene>
    <name evidence="2" type="ORF">GCM10023209_11960</name>
</gene>
<evidence type="ECO:0000313" key="3">
    <source>
        <dbReference type="Proteomes" id="UP001499910"/>
    </source>
</evidence>
<dbReference type="Proteomes" id="UP001499910">
    <property type="component" value="Unassembled WGS sequence"/>
</dbReference>
<keyword evidence="3" id="KW-1185">Reference proteome</keyword>
<feature type="transmembrane region" description="Helical" evidence="1">
    <location>
        <begin position="23"/>
        <end position="42"/>
    </location>
</feature>
<reference evidence="3" key="1">
    <citation type="journal article" date="2019" name="Int. J. Syst. Evol. Microbiol.">
        <title>The Global Catalogue of Microorganisms (GCM) 10K type strain sequencing project: providing services to taxonomists for standard genome sequencing and annotation.</title>
        <authorList>
            <consortium name="The Broad Institute Genomics Platform"/>
            <consortium name="The Broad Institute Genome Sequencing Center for Infectious Disease"/>
            <person name="Wu L."/>
            <person name="Ma J."/>
        </authorList>
    </citation>
    <scope>NUCLEOTIDE SEQUENCE [LARGE SCALE GENOMIC DNA]</scope>
    <source>
        <strain evidence="3">JCM 18015</strain>
    </source>
</reference>
<evidence type="ECO:0000256" key="1">
    <source>
        <dbReference type="SAM" id="Phobius"/>
    </source>
</evidence>
<dbReference type="EMBL" id="BAABHW010000001">
    <property type="protein sequence ID" value="GAA5069821.1"/>
    <property type="molecule type" value="Genomic_DNA"/>
</dbReference>
<keyword evidence="1" id="KW-0472">Membrane</keyword>
<keyword evidence="1" id="KW-1133">Transmembrane helix</keyword>
<comment type="caution">
    <text evidence="2">The sequence shown here is derived from an EMBL/GenBank/DDBJ whole genome shotgun (WGS) entry which is preliminary data.</text>
</comment>
<organism evidence="2 3">
    <name type="scientific">[Roseibacterium] beibuensis</name>
    <dbReference type="NCBI Taxonomy" id="1193142"/>
    <lineage>
        <taxon>Bacteria</taxon>
        <taxon>Pseudomonadati</taxon>
        <taxon>Pseudomonadota</taxon>
        <taxon>Alphaproteobacteria</taxon>
        <taxon>Rhodobacterales</taxon>
        <taxon>Roseobacteraceae</taxon>
        <taxon>Roseicyclus</taxon>
    </lineage>
</organism>
<proteinExistence type="predicted"/>
<dbReference type="RefSeq" id="WP_259546127.1">
    <property type="nucleotide sequence ID" value="NZ_BAABHW010000001.1"/>
</dbReference>
<name>A0ABP9L6G9_9RHOB</name>
<accession>A0ABP9L6G9</accession>
<keyword evidence="1" id="KW-0812">Transmembrane</keyword>